<dbReference type="AlphaFoldDB" id="A0A6L6XUD0"/>
<dbReference type="EMBL" id="WSEK01000004">
    <property type="protein sequence ID" value="MVQ50076.1"/>
    <property type="molecule type" value="Genomic_DNA"/>
</dbReference>
<name>A0A6L6XUD0_9ACTN</name>
<organism evidence="2 3">
    <name type="scientific">Nocardioides agri</name>
    <dbReference type="NCBI Taxonomy" id="2682843"/>
    <lineage>
        <taxon>Bacteria</taxon>
        <taxon>Bacillati</taxon>
        <taxon>Actinomycetota</taxon>
        <taxon>Actinomycetes</taxon>
        <taxon>Propionibacteriales</taxon>
        <taxon>Nocardioidaceae</taxon>
        <taxon>Nocardioides</taxon>
    </lineage>
</organism>
<evidence type="ECO:0000313" key="3">
    <source>
        <dbReference type="Proteomes" id="UP000473525"/>
    </source>
</evidence>
<evidence type="ECO:0008006" key="4">
    <source>
        <dbReference type="Google" id="ProtNLM"/>
    </source>
</evidence>
<dbReference type="RefSeq" id="WP_157342924.1">
    <property type="nucleotide sequence ID" value="NZ_WSEK01000004.1"/>
</dbReference>
<dbReference type="Proteomes" id="UP000473525">
    <property type="component" value="Unassembled WGS sequence"/>
</dbReference>
<accession>A0A6L6XUD0</accession>
<feature type="transmembrane region" description="Helical" evidence="1">
    <location>
        <begin position="117"/>
        <end position="139"/>
    </location>
</feature>
<protein>
    <recommendedName>
        <fullName evidence="4">TIGR02611 family protein</fullName>
    </recommendedName>
</protein>
<feature type="transmembrane region" description="Helical" evidence="1">
    <location>
        <begin position="74"/>
        <end position="97"/>
    </location>
</feature>
<proteinExistence type="predicted"/>
<dbReference type="InterPro" id="IPR019099">
    <property type="entry name" value="Uncharacterised_PGPGW_TM"/>
</dbReference>
<dbReference type="Pfam" id="PF09656">
    <property type="entry name" value="PGPGW"/>
    <property type="match status" value="1"/>
</dbReference>
<keyword evidence="1" id="KW-0472">Membrane</keyword>
<comment type="caution">
    <text evidence="2">The sequence shown here is derived from an EMBL/GenBank/DDBJ whole genome shotgun (WGS) entry which is preliminary data.</text>
</comment>
<gene>
    <name evidence="2" type="ORF">GON03_12875</name>
</gene>
<sequence length="168" mass="17657">MAFPGGAAAKRIVLEVVGWTLVVAGLAALLLPGPGLLMLFAGLVVLSQQYEWAERRLDPVERAAKRAAAEGVENWFRIAMSTAGALCIVGFGVLWLADPAVPGWWPLSDSLWLPGAPAAGISLVLSGFIALGLLVYSYVHYRVHGAPVPDKRKAAGEVTEDPADGPST</sequence>
<keyword evidence="3" id="KW-1185">Reference proteome</keyword>
<evidence type="ECO:0000256" key="1">
    <source>
        <dbReference type="SAM" id="Phobius"/>
    </source>
</evidence>
<reference evidence="2 3" key="1">
    <citation type="submission" date="2019-12" db="EMBL/GenBank/DDBJ databases">
        <authorList>
            <person name="Huq M.A."/>
        </authorList>
    </citation>
    <scope>NUCLEOTIDE SEQUENCE [LARGE SCALE GENOMIC DNA]</scope>
    <source>
        <strain evidence="2 3">MAH-18</strain>
    </source>
</reference>
<evidence type="ECO:0000313" key="2">
    <source>
        <dbReference type="EMBL" id="MVQ50076.1"/>
    </source>
</evidence>
<keyword evidence="1" id="KW-0812">Transmembrane</keyword>
<keyword evidence="1" id="KW-1133">Transmembrane helix</keyword>